<reference evidence="2 3" key="1">
    <citation type="submission" date="2023-03" db="EMBL/GenBank/DDBJ databases">
        <title>Muricauda XX sp. nov. and Muricauda XXX sp. nov., two novel species isolated from Okinawa Trough.</title>
        <authorList>
            <person name="Cao W."/>
            <person name="Deng X."/>
        </authorList>
    </citation>
    <scope>NUCLEOTIDE SEQUENCE [LARGE SCALE GENOMIC DNA]</scope>
    <source>
        <strain evidence="2 3">81s02</strain>
    </source>
</reference>
<dbReference type="RefSeq" id="WP_275649623.1">
    <property type="nucleotide sequence ID" value="NZ_JARFVA010000003.1"/>
</dbReference>
<dbReference type="Proteomes" id="UP001217083">
    <property type="component" value="Unassembled WGS sequence"/>
</dbReference>
<dbReference type="InterPro" id="IPR045391">
    <property type="entry name" value="DUF6520"/>
</dbReference>
<organism evidence="2 3">
    <name type="scientific">Flagellimonas okinawensis</name>
    <dbReference type="NCBI Taxonomy" id="3031324"/>
    <lineage>
        <taxon>Bacteria</taxon>
        <taxon>Pseudomonadati</taxon>
        <taxon>Bacteroidota</taxon>
        <taxon>Flavobacteriia</taxon>
        <taxon>Flavobacteriales</taxon>
        <taxon>Flavobacteriaceae</taxon>
        <taxon>Flagellimonas</taxon>
    </lineage>
</organism>
<evidence type="ECO:0000256" key="1">
    <source>
        <dbReference type="SAM" id="SignalP"/>
    </source>
</evidence>
<feature type="signal peptide" evidence="1">
    <location>
        <begin position="1"/>
        <end position="24"/>
    </location>
</feature>
<sequence>MKKHLLKIILPAFAIVMAAGLAFATEESNLPYVGYIATESGYAEIQTDCPNVGQNQCYEGLDPVFNDIGLTDPKLRN</sequence>
<dbReference type="EMBL" id="JARFVA010000003">
    <property type="protein sequence ID" value="MDF0707648.1"/>
    <property type="molecule type" value="Genomic_DNA"/>
</dbReference>
<feature type="chain" id="PRO_5045644626" evidence="1">
    <location>
        <begin position="25"/>
        <end position="77"/>
    </location>
</feature>
<protein>
    <submittedName>
        <fullName evidence="2">DUF6520 family protein</fullName>
    </submittedName>
</protein>
<accession>A0ABT5XP25</accession>
<proteinExistence type="predicted"/>
<keyword evidence="3" id="KW-1185">Reference proteome</keyword>
<gene>
    <name evidence="2" type="ORF">PY091_10510</name>
</gene>
<evidence type="ECO:0000313" key="2">
    <source>
        <dbReference type="EMBL" id="MDF0707648.1"/>
    </source>
</evidence>
<keyword evidence="1" id="KW-0732">Signal</keyword>
<comment type="caution">
    <text evidence="2">The sequence shown here is derived from an EMBL/GenBank/DDBJ whole genome shotgun (WGS) entry which is preliminary data.</text>
</comment>
<evidence type="ECO:0000313" key="3">
    <source>
        <dbReference type="Proteomes" id="UP001217083"/>
    </source>
</evidence>
<dbReference type="Pfam" id="PF20130">
    <property type="entry name" value="DUF6520"/>
    <property type="match status" value="1"/>
</dbReference>
<name>A0ABT5XP25_9FLAO</name>